<dbReference type="Gene3D" id="3.90.1600.10">
    <property type="entry name" value="Palm domain of DNA polymerase"/>
    <property type="match status" value="1"/>
</dbReference>
<dbReference type="InterPro" id="IPR043502">
    <property type="entry name" value="DNA/RNA_pol_sf"/>
</dbReference>
<organism evidence="1">
    <name type="scientific">marine sediment metagenome</name>
    <dbReference type="NCBI Taxonomy" id="412755"/>
    <lineage>
        <taxon>unclassified sequences</taxon>
        <taxon>metagenomes</taxon>
        <taxon>ecological metagenomes</taxon>
    </lineage>
</organism>
<feature type="non-terminal residue" evidence="1">
    <location>
        <position position="1"/>
    </location>
</feature>
<dbReference type="GO" id="GO:0003676">
    <property type="term" value="F:nucleic acid binding"/>
    <property type="evidence" value="ECO:0007669"/>
    <property type="project" value="InterPro"/>
</dbReference>
<comment type="caution">
    <text evidence="1">The sequence shown here is derived from an EMBL/GenBank/DDBJ whole genome shotgun (WGS) entry which is preliminary data.</text>
</comment>
<accession>X1LVS6</accession>
<dbReference type="InterPro" id="IPR017964">
    <property type="entry name" value="DNA-dir_DNA_pol_B_CS"/>
</dbReference>
<dbReference type="AlphaFoldDB" id="X1LVS6"/>
<name>X1LVS6_9ZZZZ</name>
<dbReference type="SUPFAM" id="SSF56672">
    <property type="entry name" value="DNA/RNA polymerases"/>
    <property type="match status" value="1"/>
</dbReference>
<sequence length="142" mass="16281">RRHLARILHELPPHTALYCDTDSIIIPEGVLPLLKDKIDPEALGSLKIEGRYKSLHIYGPKSYITDKHRRLKGIPTKSIEVEPGLYEFDQFVGMKEHMKKGVTDWNIVRPAFRRLSQAYDKGEVDKNGVVTPFVLRLPQPRA</sequence>
<proteinExistence type="predicted"/>
<dbReference type="EMBL" id="BARV01018772">
    <property type="protein sequence ID" value="GAI23462.1"/>
    <property type="molecule type" value="Genomic_DNA"/>
</dbReference>
<gene>
    <name evidence="1" type="ORF">S06H3_31677</name>
</gene>
<dbReference type="PROSITE" id="PS00116">
    <property type="entry name" value="DNA_POLYMERASE_B"/>
    <property type="match status" value="1"/>
</dbReference>
<dbReference type="GO" id="GO:0000166">
    <property type="term" value="F:nucleotide binding"/>
    <property type="evidence" value="ECO:0007669"/>
    <property type="project" value="InterPro"/>
</dbReference>
<dbReference type="InterPro" id="IPR023211">
    <property type="entry name" value="DNA_pol_palm_dom_sf"/>
</dbReference>
<evidence type="ECO:0000313" key="1">
    <source>
        <dbReference type="EMBL" id="GAI23462.1"/>
    </source>
</evidence>
<reference evidence="1" key="1">
    <citation type="journal article" date="2014" name="Front. Microbiol.">
        <title>High frequency of phylogenetically diverse reductive dehalogenase-homologous genes in deep subseafloor sedimentary metagenomes.</title>
        <authorList>
            <person name="Kawai M."/>
            <person name="Futagami T."/>
            <person name="Toyoda A."/>
            <person name="Takaki Y."/>
            <person name="Nishi S."/>
            <person name="Hori S."/>
            <person name="Arai W."/>
            <person name="Tsubouchi T."/>
            <person name="Morono Y."/>
            <person name="Uchiyama I."/>
            <person name="Ito T."/>
            <person name="Fujiyama A."/>
            <person name="Inagaki F."/>
            <person name="Takami H."/>
        </authorList>
    </citation>
    <scope>NUCLEOTIDE SEQUENCE</scope>
    <source>
        <strain evidence="1">Expedition CK06-06</strain>
    </source>
</reference>
<protein>
    <submittedName>
        <fullName evidence="1">Uncharacterized protein</fullName>
    </submittedName>
</protein>